<keyword evidence="8" id="KW-0449">Lipoprotein</keyword>
<evidence type="ECO:0000313" key="13">
    <source>
        <dbReference type="Proteomes" id="UP001367508"/>
    </source>
</evidence>
<dbReference type="Proteomes" id="UP001367508">
    <property type="component" value="Unassembled WGS sequence"/>
</dbReference>
<keyword evidence="4" id="KW-0472">Membrane</keyword>
<organism evidence="12 13">
    <name type="scientific">Canavalia gladiata</name>
    <name type="common">Sword bean</name>
    <name type="synonym">Dolichos gladiatus</name>
    <dbReference type="NCBI Taxonomy" id="3824"/>
    <lineage>
        <taxon>Eukaryota</taxon>
        <taxon>Viridiplantae</taxon>
        <taxon>Streptophyta</taxon>
        <taxon>Embryophyta</taxon>
        <taxon>Tracheophyta</taxon>
        <taxon>Spermatophyta</taxon>
        <taxon>Magnoliopsida</taxon>
        <taxon>eudicotyledons</taxon>
        <taxon>Gunneridae</taxon>
        <taxon>Pentapetalae</taxon>
        <taxon>rosids</taxon>
        <taxon>fabids</taxon>
        <taxon>Fabales</taxon>
        <taxon>Fabaceae</taxon>
        <taxon>Papilionoideae</taxon>
        <taxon>50 kb inversion clade</taxon>
        <taxon>NPAAA clade</taxon>
        <taxon>indigoferoid/millettioid clade</taxon>
        <taxon>Phaseoleae</taxon>
        <taxon>Canavalia</taxon>
    </lineage>
</organism>
<evidence type="ECO:0000259" key="11">
    <source>
        <dbReference type="SMART" id="SM00499"/>
    </source>
</evidence>
<evidence type="ECO:0000256" key="5">
    <source>
        <dbReference type="ARBA" id="ARBA00022729"/>
    </source>
</evidence>
<evidence type="ECO:0000256" key="3">
    <source>
        <dbReference type="ARBA" id="ARBA00022475"/>
    </source>
</evidence>
<dbReference type="SMART" id="SM00499">
    <property type="entry name" value="AAI"/>
    <property type="match status" value="1"/>
</dbReference>
<evidence type="ECO:0000256" key="2">
    <source>
        <dbReference type="ARBA" id="ARBA00009748"/>
    </source>
</evidence>
<comment type="caution">
    <text evidence="12">The sequence shown here is derived from an EMBL/GenBank/DDBJ whole genome shotgun (WGS) entry which is preliminary data.</text>
</comment>
<feature type="region of interest" description="Disordered" evidence="9">
    <location>
        <begin position="129"/>
        <end position="178"/>
    </location>
</feature>
<dbReference type="GO" id="GO:0005886">
    <property type="term" value="C:plasma membrane"/>
    <property type="evidence" value="ECO:0007669"/>
    <property type="project" value="UniProtKB-SubCell"/>
</dbReference>
<dbReference type="SUPFAM" id="SSF47699">
    <property type="entry name" value="Bifunctional inhibitor/lipid-transfer protein/seed storage 2S albumin"/>
    <property type="match status" value="1"/>
</dbReference>
<dbReference type="Pfam" id="PF14368">
    <property type="entry name" value="LTP_2"/>
    <property type="match status" value="1"/>
</dbReference>
<feature type="domain" description="Bifunctional inhibitor/plant lipid transfer protein/seed storage helical" evidence="11">
    <location>
        <begin position="42"/>
        <end position="120"/>
    </location>
</feature>
<protein>
    <recommendedName>
        <fullName evidence="11">Bifunctional inhibitor/plant lipid transfer protein/seed storage helical domain-containing protein</fullName>
    </recommendedName>
</protein>
<reference evidence="12 13" key="1">
    <citation type="submission" date="2024-01" db="EMBL/GenBank/DDBJ databases">
        <title>The genomes of 5 underutilized Papilionoideae crops provide insights into root nodulation and disease resistanc.</title>
        <authorList>
            <person name="Jiang F."/>
        </authorList>
    </citation>
    <scope>NUCLEOTIDE SEQUENCE [LARGE SCALE GENOMIC DNA]</scope>
    <source>
        <strain evidence="12">LVBAO_FW01</strain>
        <tissue evidence="12">Leaves</tissue>
    </source>
</reference>
<dbReference type="CDD" id="cd00010">
    <property type="entry name" value="AAI_LTSS"/>
    <property type="match status" value="1"/>
</dbReference>
<evidence type="ECO:0000256" key="8">
    <source>
        <dbReference type="ARBA" id="ARBA00023288"/>
    </source>
</evidence>
<dbReference type="Gene3D" id="1.10.110.10">
    <property type="entry name" value="Plant lipid-transfer and hydrophobic proteins"/>
    <property type="match status" value="1"/>
</dbReference>
<dbReference type="AlphaFoldDB" id="A0AAN9PRA6"/>
<name>A0AAN9PRA6_CANGL</name>
<evidence type="ECO:0000256" key="4">
    <source>
        <dbReference type="ARBA" id="ARBA00022622"/>
    </source>
</evidence>
<dbReference type="InterPro" id="IPR036312">
    <property type="entry name" value="Bifun_inhib/LTP/seed_sf"/>
</dbReference>
<feature type="signal peptide" evidence="10">
    <location>
        <begin position="1"/>
        <end position="23"/>
    </location>
</feature>
<gene>
    <name evidence="12" type="ORF">VNO77_44724</name>
</gene>
<comment type="similarity">
    <text evidence="2">Belongs to the plant LTP family.</text>
</comment>
<evidence type="ECO:0000256" key="7">
    <source>
        <dbReference type="ARBA" id="ARBA00023180"/>
    </source>
</evidence>
<evidence type="ECO:0000256" key="1">
    <source>
        <dbReference type="ARBA" id="ARBA00004609"/>
    </source>
</evidence>
<keyword evidence="6" id="KW-1015">Disulfide bond</keyword>
<evidence type="ECO:0000256" key="9">
    <source>
        <dbReference type="SAM" id="MobiDB-lite"/>
    </source>
</evidence>
<keyword evidence="7" id="KW-0325">Glycoprotein</keyword>
<keyword evidence="4" id="KW-0336">GPI-anchor</keyword>
<evidence type="ECO:0000313" key="12">
    <source>
        <dbReference type="EMBL" id="KAK7306768.1"/>
    </source>
</evidence>
<dbReference type="PANTHER" id="PTHR33044">
    <property type="entry name" value="BIFUNCTIONAL INHIBITOR/LIPID-TRANSFER PROTEIN/SEED STORAGE 2S ALBUMIN SUPERFAMILY PROTEIN-RELATED"/>
    <property type="match status" value="1"/>
</dbReference>
<accession>A0AAN9PRA6</accession>
<proteinExistence type="inferred from homology"/>
<dbReference type="InterPro" id="IPR016140">
    <property type="entry name" value="Bifunc_inhib/LTP/seed_store"/>
</dbReference>
<keyword evidence="3" id="KW-1003">Cell membrane</keyword>
<keyword evidence="13" id="KW-1185">Reference proteome</keyword>
<dbReference type="EMBL" id="JAYMYQ010000011">
    <property type="protein sequence ID" value="KAK7306768.1"/>
    <property type="molecule type" value="Genomic_DNA"/>
</dbReference>
<comment type="subcellular location">
    <subcellularLocation>
        <location evidence="1">Cell membrane</location>
        <topology evidence="1">Lipid-anchor</topology>
        <topology evidence="1">GPI-anchor</topology>
    </subcellularLocation>
</comment>
<evidence type="ECO:0000256" key="6">
    <source>
        <dbReference type="ARBA" id="ARBA00023157"/>
    </source>
</evidence>
<dbReference type="GO" id="GO:0098552">
    <property type="term" value="C:side of membrane"/>
    <property type="evidence" value="ECO:0007669"/>
    <property type="project" value="UniProtKB-KW"/>
</dbReference>
<evidence type="ECO:0000256" key="10">
    <source>
        <dbReference type="SAM" id="SignalP"/>
    </source>
</evidence>
<dbReference type="FunFam" id="1.10.110.10:FF:000001">
    <property type="entry name" value="Bifunctional inhibitor/lipid-transfer protein/seed storage 2S albumin superfamily protein"/>
    <property type="match status" value="1"/>
</dbReference>
<feature type="chain" id="PRO_5043021849" description="Bifunctional inhibitor/plant lipid transfer protein/seed storage helical domain-containing protein" evidence="10">
    <location>
        <begin position="24"/>
        <end position="203"/>
    </location>
</feature>
<feature type="compositionally biased region" description="Low complexity" evidence="9">
    <location>
        <begin position="164"/>
        <end position="176"/>
    </location>
</feature>
<dbReference type="InterPro" id="IPR043325">
    <property type="entry name" value="LTSS"/>
</dbReference>
<sequence length="203" mass="20231">MAATTSTTIITTLVLMLACYAASAPTPAPETTMAPSPGTDGCFMALTNMSDCLTFVEDGSNLTKPDKGCCPELAGLVESNPICLCELLGKPDSIGIKIDLNKAFKLPSVCGVSTPPVSACAAVGVPVSSPPSTDSLSPNIAPGGGTDTSSSNPATSPGPGGSGPSSNEAAANPSQNKNGASSIQSSVLTFIFGMSTVYISVFF</sequence>
<keyword evidence="5 10" id="KW-0732">Signal</keyword>